<comment type="caution">
    <text evidence="9">The sequence shown here is derived from an EMBL/GenBank/DDBJ whole genome shotgun (WGS) entry which is preliminary data.</text>
</comment>
<dbReference type="InterPro" id="IPR050465">
    <property type="entry name" value="UPF0194_transport"/>
</dbReference>
<dbReference type="Pfam" id="PF25876">
    <property type="entry name" value="HH_MFP_RND"/>
    <property type="match status" value="1"/>
</dbReference>
<accession>A0A4S8P866</accession>
<dbReference type="Gene3D" id="2.40.30.170">
    <property type="match status" value="1"/>
</dbReference>
<comment type="similarity">
    <text evidence="2">Belongs to the membrane fusion protein (MFP) (TC 8.A.1) family.</text>
</comment>
<feature type="region of interest" description="Disordered" evidence="4">
    <location>
        <begin position="1"/>
        <end position="21"/>
    </location>
</feature>
<dbReference type="OrthoDB" id="9791520at2"/>
<feature type="transmembrane region" description="Helical" evidence="5">
    <location>
        <begin position="40"/>
        <end position="58"/>
    </location>
</feature>
<dbReference type="SUPFAM" id="SSF111369">
    <property type="entry name" value="HlyD-like secretion proteins"/>
    <property type="match status" value="1"/>
</dbReference>
<evidence type="ECO:0000313" key="10">
    <source>
        <dbReference type="Proteomes" id="UP000308828"/>
    </source>
</evidence>
<dbReference type="Pfam" id="PF25990">
    <property type="entry name" value="Beta-barrel_YknX"/>
    <property type="match status" value="1"/>
</dbReference>
<feature type="domain" description="Multidrug resistance protein MdtA-like barrel-sandwich hybrid" evidence="7">
    <location>
        <begin position="90"/>
        <end position="241"/>
    </location>
</feature>
<comment type="subcellular location">
    <subcellularLocation>
        <location evidence="1">Cell envelope</location>
    </subcellularLocation>
</comment>
<sequence>MDQDVTHSDSSSPQGISSEDELRTLLAQAGRKRPRWKMRLLALMLILGGGYLAFTVLGRTESYSYTTAPVTKGDLSVLVTATGSVEPTVQVDVSSELSGTIRDVLVDHNSTVKKGDVLARLDTDKLSAELKAKGAALSAARANVAKAEADEKSASASLERLRALVSSRVSSKQDLESAEFSYLATQAGRESAQADVSSAEAALELAKLSLSKATILSPIDGIVLTRSVDSGATVAASLEAPTLFTIAGDLRQMEVQVSIDEADVGQVAVGQSATFTVDAFPDQRFPATITSIRYASETVNDVVTYKGILSVRNDELLLRQGMTATADIVVQAVRGSLLIPNAALRFTPPDTASAEQTSSGGGGLFGMFRPPRRSPASTPEPAGTGRTIWLLRDGAPLAVKVEIGASDGQNTAVVGGDIKEGDAVIVDATLRKT</sequence>
<evidence type="ECO:0000256" key="3">
    <source>
        <dbReference type="ARBA" id="ARBA00023054"/>
    </source>
</evidence>
<keyword evidence="5" id="KW-0812">Transmembrane</keyword>
<dbReference type="InterPro" id="IPR058625">
    <property type="entry name" value="MdtA-like_BSH"/>
</dbReference>
<dbReference type="EMBL" id="STGV01000001">
    <property type="protein sequence ID" value="THV25861.1"/>
    <property type="molecule type" value="Genomic_DNA"/>
</dbReference>
<evidence type="ECO:0000256" key="4">
    <source>
        <dbReference type="SAM" id="MobiDB-lite"/>
    </source>
</evidence>
<keyword evidence="3" id="KW-0175">Coiled coil</keyword>
<evidence type="ECO:0000256" key="2">
    <source>
        <dbReference type="ARBA" id="ARBA00009477"/>
    </source>
</evidence>
<proteinExistence type="inferred from homology"/>
<evidence type="ECO:0000259" key="6">
    <source>
        <dbReference type="Pfam" id="PF25876"/>
    </source>
</evidence>
<dbReference type="InterPro" id="IPR006143">
    <property type="entry name" value="RND_pump_MFP"/>
</dbReference>
<dbReference type="Pfam" id="PF25917">
    <property type="entry name" value="BSH_RND"/>
    <property type="match status" value="1"/>
</dbReference>
<dbReference type="AlphaFoldDB" id="A0A4S8P866"/>
<evidence type="ECO:0000256" key="1">
    <source>
        <dbReference type="ARBA" id="ARBA00004196"/>
    </source>
</evidence>
<dbReference type="Proteomes" id="UP000308828">
    <property type="component" value="Unassembled WGS sequence"/>
</dbReference>
<dbReference type="Gene3D" id="2.40.50.100">
    <property type="match status" value="1"/>
</dbReference>
<dbReference type="InterPro" id="IPR058636">
    <property type="entry name" value="Beta-barrel_YknX"/>
</dbReference>
<gene>
    <name evidence="9" type="ORF">FAA97_03075</name>
</gene>
<keyword evidence="10" id="KW-1185">Reference proteome</keyword>
<reference evidence="9 10" key="1">
    <citation type="submission" date="2019-04" db="EMBL/GenBank/DDBJ databases">
        <title>Genome sequence of strain shin9-1.</title>
        <authorList>
            <person name="Gao J."/>
            <person name="Sun J."/>
        </authorList>
    </citation>
    <scope>NUCLEOTIDE SEQUENCE [LARGE SCALE GENOMIC DNA]</scope>
    <source>
        <strain evidence="10">shin9-1</strain>
    </source>
</reference>
<evidence type="ECO:0000259" key="7">
    <source>
        <dbReference type="Pfam" id="PF25917"/>
    </source>
</evidence>
<feature type="domain" description="Multidrug resistance protein MdtA-like alpha-helical hairpin" evidence="6">
    <location>
        <begin position="137"/>
        <end position="210"/>
    </location>
</feature>
<dbReference type="GO" id="GO:0022857">
    <property type="term" value="F:transmembrane transporter activity"/>
    <property type="evidence" value="ECO:0007669"/>
    <property type="project" value="InterPro"/>
</dbReference>
<evidence type="ECO:0000313" key="9">
    <source>
        <dbReference type="EMBL" id="THV25861.1"/>
    </source>
</evidence>
<feature type="compositionally biased region" description="Polar residues" evidence="4">
    <location>
        <begin position="8"/>
        <end position="17"/>
    </location>
</feature>
<dbReference type="NCBIfam" id="TIGR01730">
    <property type="entry name" value="RND_mfp"/>
    <property type="match status" value="1"/>
</dbReference>
<dbReference type="PANTHER" id="PTHR32347:SF14">
    <property type="entry name" value="EFFLUX SYSTEM COMPONENT YKNX-RELATED"/>
    <property type="match status" value="1"/>
</dbReference>
<keyword evidence="5" id="KW-1133">Transmembrane helix</keyword>
<dbReference type="Gene3D" id="1.10.287.470">
    <property type="entry name" value="Helix hairpin bin"/>
    <property type="match status" value="1"/>
</dbReference>
<name>A0A4S8P866_9HYPH</name>
<dbReference type="InterPro" id="IPR058624">
    <property type="entry name" value="MdtA-like_HH"/>
</dbReference>
<protein>
    <submittedName>
        <fullName evidence="9">Efflux RND transporter periplasmic adaptor subunit</fullName>
    </submittedName>
</protein>
<dbReference type="GO" id="GO:0030313">
    <property type="term" value="C:cell envelope"/>
    <property type="evidence" value="ECO:0007669"/>
    <property type="project" value="UniProtKB-SubCell"/>
</dbReference>
<dbReference type="GO" id="GO:0016020">
    <property type="term" value="C:membrane"/>
    <property type="evidence" value="ECO:0007669"/>
    <property type="project" value="InterPro"/>
</dbReference>
<evidence type="ECO:0000259" key="8">
    <source>
        <dbReference type="Pfam" id="PF25990"/>
    </source>
</evidence>
<keyword evidence="5" id="KW-0472">Membrane</keyword>
<evidence type="ECO:0000256" key="5">
    <source>
        <dbReference type="SAM" id="Phobius"/>
    </source>
</evidence>
<dbReference type="PANTHER" id="PTHR32347">
    <property type="entry name" value="EFFLUX SYSTEM COMPONENT YKNX-RELATED"/>
    <property type="match status" value="1"/>
</dbReference>
<organism evidence="9 10">
    <name type="scientific">Peteryoungia ipomoeae</name>
    <dbReference type="NCBI Taxonomy" id="1210932"/>
    <lineage>
        <taxon>Bacteria</taxon>
        <taxon>Pseudomonadati</taxon>
        <taxon>Pseudomonadota</taxon>
        <taxon>Alphaproteobacteria</taxon>
        <taxon>Hyphomicrobiales</taxon>
        <taxon>Rhizobiaceae</taxon>
        <taxon>Peteryoungia</taxon>
    </lineage>
</organism>
<feature type="domain" description="YknX-like beta-barrel" evidence="8">
    <location>
        <begin position="253"/>
        <end position="328"/>
    </location>
</feature>